<organism evidence="4 5">
    <name type="scientific">Lachnellula cervina</name>
    <dbReference type="NCBI Taxonomy" id="1316786"/>
    <lineage>
        <taxon>Eukaryota</taxon>
        <taxon>Fungi</taxon>
        <taxon>Dikarya</taxon>
        <taxon>Ascomycota</taxon>
        <taxon>Pezizomycotina</taxon>
        <taxon>Leotiomycetes</taxon>
        <taxon>Helotiales</taxon>
        <taxon>Lachnaceae</taxon>
        <taxon>Lachnellula</taxon>
    </lineage>
</organism>
<name>A0A7D8UN43_9HELO</name>
<dbReference type="InterPro" id="IPR055170">
    <property type="entry name" value="GFO_IDH_MocA-like_dom"/>
</dbReference>
<dbReference type="PANTHER" id="PTHR43377:SF1">
    <property type="entry name" value="BILIVERDIN REDUCTASE A"/>
    <property type="match status" value="1"/>
</dbReference>
<dbReference type="Gene3D" id="3.40.50.720">
    <property type="entry name" value="NAD(P)-binding Rossmann-like Domain"/>
    <property type="match status" value="1"/>
</dbReference>
<feature type="domain" description="Gfo/Idh/MocA-like oxidoreductase N-terminal" evidence="2">
    <location>
        <begin position="8"/>
        <end position="128"/>
    </location>
</feature>
<feature type="domain" description="GFO/IDH/MocA-like oxidoreductase" evidence="3">
    <location>
        <begin position="139"/>
        <end position="284"/>
    </location>
</feature>
<comment type="similarity">
    <text evidence="1">Belongs to the Gfo/Idh/MocA family.</text>
</comment>
<evidence type="ECO:0000256" key="1">
    <source>
        <dbReference type="ARBA" id="ARBA00010928"/>
    </source>
</evidence>
<reference evidence="4 5" key="1">
    <citation type="submission" date="2018-05" db="EMBL/GenBank/DDBJ databases">
        <title>Whole genome sequencing for identification of molecular markers to develop diagnostic detection tools for the regulated plant pathogen Lachnellula willkommii.</title>
        <authorList>
            <person name="Giroux E."/>
            <person name="Bilodeau G."/>
        </authorList>
    </citation>
    <scope>NUCLEOTIDE SEQUENCE [LARGE SCALE GENOMIC DNA]</scope>
    <source>
        <strain evidence="4 5">CBS 625.97</strain>
    </source>
</reference>
<dbReference type="InterPro" id="IPR051450">
    <property type="entry name" value="Gfo/Idh/MocA_Oxidoreductases"/>
</dbReference>
<evidence type="ECO:0000259" key="3">
    <source>
        <dbReference type="Pfam" id="PF22725"/>
    </source>
</evidence>
<dbReference type="SUPFAM" id="SSF51735">
    <property type="entry name" value="NAD(P)-binding Rossmann-fold domains"/>
    <property type="match status" value="1"/>
</dbReference>
<gene>
    <name evidence="4" type="primary">mocA</name>
    <name evidence="4" type="ORF">LCER1_G007099</name>
</gene>
<evidence type="ECO:0000313" key="4">
    <source>
        <dbReference type="EMBL" id="TVY52844.1"/>
    </source>
</evidence>
<proteinExistence type="inferred from homology"/>
<protein>
    <submittedName>
        <fullName evidence="4">Rhizopine catabolism protein MocA</fullName>
    </submittedName>
</protein>
<dbReference type="AlphaFoldDB" id="A0A7D8UN43"/>
<dbReference type="OrthoDB" id="64915at2759"/>
<dbReference type="Pfam" id="PF01408">
    <property type="entry name" value="GFO_IDH_MocA"/>
    <property type="match status" value="1"/>
</dbReference>
<evidence type="ECO:0000313" key="5">
    <source>
        <dbReference type="Proteomes" id="UP000481288"/>
    </source>
</evidence>
<dbReference type="SUPFAM" id="SSF55347">
    <property type="entry name" value="Glyceraldehyde-3-phosphate dehydrogenase-like, C-terminal domain"/>
    <property type="match status" value="1"/>
</dbReference>
<dbReference type="Gene3D" id="3.30.360.10">
    <property type="entry name" value="Dihydrodipicolinate Reductase, domain 2"/>
    <property type="match status" value="1"/>
</dbReference>
<dbReference type="PANTHER" id="PTHR43377">
    <property type="entry name" value="BILIVERDIN REDUCTASE A"/>
    <property type="match status" value="1"/>
</dbReference>
<sequence length="328" mass="35124">MSNDSKIAVALIGGGTIAPLHAKYLLSSPTCELVAIIDPFPPGRNLAQSLSVPHFSSVPDLLSSPCKTPEAYIICVPSGLHVSVASDILKLAAPKAILVEKPLSTDSSSGVQLLDLANKKPCKVVVGHHRRFHPSLDATKQLIVSGKIGKITAISGLWTCKKNDGYFTLAKWRYSRSSGGGPVWTNFVHDIDALHYLAGSRIVRVWVTGTLSRRTHEGAVEEDLVEEGAAMLLQFANGVVGTFVLSDNVASPYGWDAATGENPSYPKAEGGVDSYRIFGTEGTVSAPDGIVWTYKDGEAEKRGLEVGWNVPMTREVMKVNDGIPFQAQ</sequence>
<comment type="caution">
    <text evidence="4">The sequence shown here is derived from an EMBL/GenBank/DDBJ whole genome shotgun (WGS) entry which is preliminary data.</text>
</comment>
<dbReference type="EMBL" id="QGMG01000540">
    <property type="protein sequence ID" value="TVY52844.1"/>
    <property type="molecule type" value="Genomic_DNA"/>
</dbReference>
<dbReference type="GO" id="GO:0000166">
    <property type="term" value="F:nucleotide binding"/>
    <property type="evidence" value="ECO:0007669"/>
    <property type="project" value="InterPro"/>
</dbReference>
<accession>A0A7D8UN43</accession>
<evidence type="ECO:0000259" key="2">
    <source>
        <dbReference type="Pfam" id="PF01408"/>
    </source>
</evidence>
<feature type="non-terminal residue" evidence="4">
    <location>
        <position position="328"/>
    </location>
</feature>
<dbReference type="Pfam" id="PF22725">
    <property type="entry name" value="GFO_IDH_MocA_C3"/>
    <property type="match status" value="1"/>
</dbReference>
<dbReference type="InterPro" id="IPR036291">
    <property type="entry name" value="NAD(P)-bd_dom_sf"/>
</dbReference>
<keyword evidence="5" id="KW-1185">Reference proteome</keyword>
<dbReference type="Proteomes" id="UP000481288">
    <property type="component" value="Unassembled WGS sequence"/>
</dbReference>
<dbReference type="InterPro" id="IPR000683">
    <property type="entry name" value="Gfo/Idh/MocA-like_OxRdtase_N"/>
</dbReference>